<dbReference type="SUPFAM" id="SSF54001">
    <property type="entry name" value="Cysteine proteinases"/>
    <property type="match status" value="1"/>
</dbReference>
<proteinExistence type="predicted"/>
<feature type="domain" description="Peptidase C51" evidence="2">
    <location>
        <begin position="85"/>
        <end position="154"/>
    </location>
</feature>
<protein>
    <submittedName>
        <fullName evidence="3">TIGR02594 family protein</fullName>
    </submittedName>
</protein>
<organism evidence="3 4">
    <name type="scientific">Candidatus Marithioploca araucensis</name>
    <dbReference type="NCBI Taxonomy" id="70273"/>
    <lineage>
        <taxon>Bacteria</taxon>
        <taxon>Pseudomonadati</taxon>
        <taxon>Pseudomonadota</taxon>
        <taxon>Gammaproteobacteria</taxon>
        <taxon>Thiotrichales</taxon>
        <taxon>Thiotrichaceae</taxon>
        <taxon>Candidatus Marithioploca</taxon>
    </lineage>
</organism>
<dbReference type="InterPro" id="IPR038765">
    <property type="entry name" value="Papain-like_cys_pep_sf"/>
</dbReference>
<evidence type="ECO:0000256" key="1">
    <source>
        <dbReference type="SAM" id="MobiDB-lite"/>
    </source>
</evidence>
<evidence type="ECO:0000313" key="3">
    <source>
        <dbReference type="EMBL" id="MDM8563259.1"/>
    </source>
</evidence>
<dbReference type="Proteomes" id="UP001171945">
    <property type="component" value="Unassembled WGS sequence"/>
</dbReference>
<reference evidence="3" key="1">
    <citation type="submission" date="2023-06" db="EMBL/GenBank/DDBJ databases">
        <title>Uncultivated large filamentous bacteria from sulfidic sediments reveal new species and different genomic features in energy metabolism and defense.</title>
        <authorList>
            <person name="Fonseca A."/>
        </authorList>
    </citation>
    <scope>NUCLEOTIDE SEQUENCE</scope>
    <source>
        <strain evidence="3">HSG4</strain>
    </source>
</reference>
<dbReference type="Pfam" id="PF05257">
    <property type="entry name" value="CHAP"/>
    <property type="match status" value="1"/>
</dbReference>
<evidence type="ECO:0000259" key="2">
    <source>
        <dbReference type="Pfam" id="PF05257"/>
    </source>
</evidence>
<keyword evidence="4" id="KW-1185">Reference proteome</keyword>
<feature type="region of interest" description="Disordered" evidence="1">
    <location>
        <begin position="1"/>
        <end position="50"/>
    </location>
</feature>
<dbReference type="Gene3D" id="3.90.1720.10">
    <property type="entry name" value="endopeptidase domain like (from Nostoc punctiforme)"/>
    <property type="match status" value="1"/>
</dbReference>
<feature type="compositionally biased region" description="Low complexity" evidence="1">
    <location>
        <begin position="1"/>
        <end position="19"/>
    </location>
</feature>
<dbReference type="InterPro" id="IPR007921">
    <property type="entry name" value="CHAP_dom"/>
</dbReference>
<sequence>MNVPGATTSQTAPTTAAKAENNPADKAENVSPDVASQTAPAERDNDDAPWFDIAIQEKGVKEIRGRVDNPRIVEYHQTTTLRATDDETPWCSAFVNWCMQQADIQGTNSASSRSWRNWGKRLREPRKGCIVCFNGHVGFYDSERGRKIMILGGNQSNQVNIIPYSKSRVLTYRWPD</sequence>
<dbReference type="NCBIfam" id="TIGR02594">
    <property type="entry name" value="TIGR02594 family protein"/>
    <property type="match status" value="1"/>
</dbReference>
<gene>
    <name evidence="3" type="ORF">QUF54_07885</name>
</gene>
<comment type="caution">
    <text evidence="3">The sequence shown here is derived from an EMBL/GenBank/DDBJ whole genome shotgun (WGS) entry which is preliminary data.</text>
</comment>
<dbReference type="InterPro" id="IPR013423">
    <property type="entry name" value="CHP02594"/>
</dbReference>
<accession>A0ABT7VUK0</accession>
<evidence type="ECO:0000313" key="4">
    <source>
        <dbReference type="Proteomes" id="UP001171945"/>
    </source>
</evidence>
<name>A0ABT7VUK0_9GAMM</name>
<dbReference type="EMBL" id="JAUCGM010000537">
    <property type="protein sequence ID" value="MDM8563259.1"/>
    <property type="molecule type" value="Genomic_DNA"/>
</dbReference>